<organism evidence="2 3">
    <name type="scientific">Marasmius crinis-equi</name>
    <dbReference type="NCBI Taxonomy" id="585013"/>
    <lineage>
        <taxon>Eukaryota</taxon>
        <taxon>Fungi</taxon>
        <taxon>Dikarya</taxon>
        <taxon>Basidiomycota</taxon>
        <taxon>Agaricomycotina</taxon>
        <taxon>Agaricomycetes</taxon>
        <taxon>Agaricomycetidae</taxon>
        <taxon>Agaricales</taxon>
        <taxon>Marasmiineae</taxon>
        <taxon>Marasmiaceae</taxon>
        <taxon>Marasmius</taxon>
    </lineage>
</organism>
<evidence type="ECO:0008006" key="4">
    <source>
        <dbReference type="Google" id="ProtNLM"/>
    </source>
</evidence>
<gene>
    <name evidence="2" type="ORF">V5O48_012733</name>
</gene>
<protein>
    <recommendedName>
        <fullName evidence="4">Transmembrane protein</fullName>
    </recommendedName>
</protein>
<dbReference type="Proteomes" id="UP001465976">
    <property type="component" value="Unassembled WGS sequence"/>
</dbReference>
<evidence type="ECO:0000313" key="2">
    <source>
        <dbReference type="EMBL" id="KAL0569233.1"/>
    </source>
</evidence>
<keyword evidence="1" id="KW-1133">Transmembrane helix</keyword>
<keyword evidence="3" id="KW-1185">Reference proteome</keyword>
<feature type="transmembrane region" description="Helical" evidence="1">
    <location>
        <begin position="33"/>
        <end position="52"/>
    </location>
</feature>
<keyword evidence="1" id="KW-0472">Membrane</keyword>
<feature type="transmembrane region" description="Helical" evidence="1">
    <location>
        <begin position="374"/>
        <end position="393"/>
    </location>
</feature>
<comment type="caution">
    <text evidence="2">The sequence shown here is derived from an EMBL/GenBank/DDBJ whole genome shotgun (WGS) entry which is preliminary data.</text>
</comment>
<evidence type="ECO:0000256" key="1">
    <source>
        <dbReference type="SAM" id="Phobius"/>
    </source>
</evidence>
<reference evidence="2 3" key="1">
    <citation type="submission" date="2024-02" db="EMBL/GenBank/DDBJ databases">
        <title>A draft genome for the cacao thread blight pathogen Marasmius crinis-equi.</title>
        <authorList>
            <person name="Cohen S.P."/>
            <person name="Baruah I.K."/>
            <person name="Amoako-Attah I."/>
            <person name="Bukari Y."/>
            <person name="Meinhardt L.W."/>
            <person name="Bailey B.A."/>
        </authorList>
    </citation>
    <scope>NUCLEOTIDE SEQUENCE [LARGE SCALE GENOMIC DNA]</scope>
    <source>
        <strain evidence="2 3">GH-76</strain>
    </source>
</reference>
<proteinExistence type="predicted"/>
<evidence type="ECO:0000313" key="3">
    <source>
        <dbReference type="Proteomes" id="UP001465976"/>
    </source>
</evidence>
<keyword evidence="1" id="KW-0812">Transmembrane</keyword>
<name>A0ABR3F1Z8_9AGAR</name>
<dbReference type="EMBL" id="JBAHYK010001162">
    <property type="protein sequence ID" value="KAL0569233.1"/>
    <property type="molecule type" value="Genomic_DNA"/>
</dbReference>
<accession>A0ABR3F1Z8</accession>
<sequence length="459" mass="50775">MELFWIADQEWMGPIGIIKTTWKSIRYRMRTSLTFILFATTSAIALITPVLMTQAYKVDNVVVMYLDEGFIVSDAISFQRMIQIETSAQLNWGLQSLESDSSLATTIDHSVSYFPRSIQNDAIPSDLLIAGNVGNATVSSLPALHLNVSCSPTDSSGLDTRDLNTSWPSFCQSHIPSFNGSTPDPGRTGGTKDFSEFSLYLCNNRTSIISVPADTVIQSRNMGYVYYTYTPLQFNITQNPRSGLIQCDSTFTAGYALVHGPNHTYSDFELTRNVLRDLPGKPKEFSLLDPLFAAFVSLGKPEIDLEYTLFRNVYSGVLYPEEATSTAVSDQLQNAVIIFASALAQLSRERNTYSARVPVPAALYTRDKPYAICAYLLLAAWGLLVGALTAWSFRRTFSNSLNSYVAAELLSRERHLLEGVPIGEADDNEMLKGARFVFPSEGTGVTETSKETKFISQDI</sequence>